<gene>
    <name evidence="7" type="ORF">DSM101010T_04580</name>
</gene>
<dbReference type="Gene3D" id="3.40.190.10">
    <property type="entry name" value="Periplasmic binding protein-like II"/>
    <property type="match status" value="2"/>
</dbReference>
<feature type="chain" id="PRO_5029588065" evidence="6">
    <location>
        <begin position="28"/>
        <end position="351"/>
    </location>
</feature>
<dbReference type="PRINTS" id="PR00909">
    <property type="entry name" value="SPERMDNBNDNG"/>
</dbReference>
<organism evidence="7 8">
    <name type="scientific">Desulfovibrio subterraneus</name>
    <dbReference type="NCBI Taxonomy" id="2718620"/>
    <lineage>
        <taxon>Bacteria</taxon>
        <taxon>Pseudomonadati</taxon>
        <taxon>Thermodesulfobacteriota</taxon>
        <taxon>Desulfovibrionia</taxon>
        <taxon>Desulfovibrionales</taxon>
        <taxon>Desulfovibrionaceae</taxon>
        <taxon>Desulfovibrio</taxon>
    </lineage>
</organism>
<reference evidence="7 8" key="1">
    <citation type="submission" date="2020-05" db="EMBL/GenBank/DDBJ databases">
        <title>Draft genome sequence of Desulfovibrio sp. strain HN2T.</title>
        <authorList>
            <person name="Ueno A."/>
            <person name="Tamazawa S."/>
            <person name="Tamamura S."/>
            <person name="Murakami T."/>
            <person name="Kiyama T."/>
            <person name="Inomata H."/>
            <person name="Amano Y."/>
            <person name="Miyakawa K."/>
            <person name="Tamaki H."/>
            <person name="Naganuma T."/>
            <person name="Kaneko K."/>
        </authorList>
    </citation>
    <scope>NUCLEOTIDE SEQUENCE [LARGE SCALE GENOMIC DNA]</scope>
    <source>
        <strain evidence="7 8">HN2</strain>
    </source>
</reference>
<dbReference type="Pfam" id="PF13416">
    <property type="entry name" value="SBP_bac_8"/>
    <property type="match status" value="1"/>
</dbReference>
<dbReference type="PIRSF" id="PIRSF019574">
    <property type="entry name" value="Periplasmic_polyamine_BP"/>
    <property type="match status" value="1"/>
</dbReference>
<evidence type="ECO:0000256" key="6">
    <source>
        <dbReference type="SAM" id="SignalP"/>
    </source>
</evidence>
<dbReference type="PANTHER" id="PTHR30222">
    <property type="entry name" value="SPERMIDINE/PUTRESCINE-BINDING PERIPLASMIC PROTEIN"/>
    <property type="match status" value="1"/>
</dbReference>
<proteinExistence type="predicted"/>
<keyword evidence="4" id="KW-0574">Periplasm</keyword>
<comment type="caution">
    <text evidence="7">The sequence shown here is derived from an EMBL/GenBank/DDBJ whole genome shotgun (WGS) entry which is preliminary data.</text>
</comment>
<dbReference type="EMBL" id="BLVO01000004">
    <property type="protein sequence ID" value="GFM32093.1"/>
    <property type="molecule type" value="Genomic_DNA"/>
</dbReference>
<feature type="binding site" evidence="5">
    <location>
        <position position="89"/>
    </location>
    <ligand>
        <name>spermidine</name>
        <dbReference type="ChEBI" id="CHEBI:57834"/>
    </ligand>
</feature>
<name>A0A7J0BEF9_9BACT</name>
<accession>A0A7J0BEF9</accession>
<protein>
    <submittedName>
        <fullName evidence="7">Putrescine-binding periplasmic protein</fullName>
    </submittedName>
</protein>
<evidence type="ECO:0000256" key="5">
    <source>
        <dbReference type="PIRSR" id="PIRSR019574-1"/>
    </source>
</evidence>
<evidence type="ECO:0000256" key="3">
    <source>
        <dbReference type="ARBA" id="ARBA00022729"/>
    </source>
</evidence>
<dbReference type="InterPro" id="IPR001188">
    <property type="entry name" value="Sperm_putr-bd"/>
</dbReference>
<dbReference type="PANTHER" id="PTHR30222:SF17">
    <property type="entry name" value="SPERMIDINE_PUTRESCINE-BINDING PERIPLASMIC PROTEIN"/>
    <property type="match status" value="1"/>
</dbReference>
<comment type="subcellular location">
    <subcellularLocation>
        <location evidence="1">Periplasm</location>
    </subcellularLocation>
</comment>
<dbReference type="RefSeq" id="WP_174403765.1">
    <property type="nucleotide sequence ID" value="NZ_BLVO01000004.1"/>
</dbReference>
<keyword evidence="8" id="KW-1185">Reference proteome</keyword>
<evidence type="ECO:0000313" key="7">
    <source>
        <dbReference type="EMBL" id="GFM32093.1"/>
    </source>
</evidence>
<dbReference type="AlphaFoldDB" id="A0A7J0BEF9"/>
<evidence type="ECO:0000313" key="8">
    <source>
        <dbReference type="Proteomes" id="UP000503840"/>
    </source>
</evidence>
<feature type="signal peptide" evidence="6">
    <location>
        <begin position="1"/>
        <end position="27"/>
    </location>
</feature>
<feature type="binding site" evidence="5">
    <location>
        <position position="40"/>
    </location>
    <ligand>
        <name>spermidine</name>
        <dbReference type="ChEBI" id="CHEBI:57834"/>
    </ligand>
</feature>
<keyword evidence="3 6" id="KW-0732">Signal</keyword>
<dbReference type="InterPro" id="IPR006059">
    <property type="entry name" value="SBP"/>
</dbReference>
<sequence length="351" mass="39384">MKRMCMAPVVVLVMLLTFVMAPLHANAAEEKVLNLFSWSEYFPQAALDMFEKETGIKVVYTTYESNEAMFAKLKMLEGKGYDIVVPSTYFVALMREQGLLSKIDRSKITNFGNLDAKVLGGPFDPTNDYSIPYMWGSTGMMVNSKHVDPATITSWKDLMRPEFKGKVLLSSDLRDTIGIALKALGYSVNSRSEAEIKAAYEFLKELKPSVLVFNVESTKQAFIGEEVVIGMSWNGDAVIAMQENPDLKFIYPKEGLPLWLDSLSIPVGAEHKDNAHKFIDFTLRPDIAKMIVEEFLYSTPNTAGWQLLPDELKNNNAVSPTDKDLTGSEFTNSVGDAKAIYEKYWEMLKTN</sequence>
<dbReference type="GO" id="GO:0019808">
    <property type="term" value="F:polyamine binding"/>
    <property type="evidence" value="ECO:0007669"/>
    <property type="project" value="InterPro"/>
</dbReference>
<dbReference type="GO" id="GO:0042597">
    <property type="term" value="C:periplasmic space"/>
    <property type="evidence" value="ECO:0007669"/>
    <property type="project" value="UniProtKB-SubCell"/>
</dbReference>
<dbReference type="GO" id="GO:0015846">
    <property type="term" value="P:polyamine transport"/>
    <property type="evidence" value="ECO:0007669"/>
    <property type="project" value="InterPro"/>
</dbReference>
<dbReference type="Proteomes" id="UP000503840">
    <property type="component" value="Unassembled WGS sequence"/>
</dbReference>
<dbReference type="SUPFAM" id="SSF53850">
    <property type="entry name" value="Periplasmic binding protein-like II"/>
    <property type="match status" value="1"/>
</dbReference>
<keyword evidence="2" id="KW-0813">Transport</keyword>
<evidence type="ECO:0000256" key="2">
    <source>
        <dbReference type="ARBA" id="ARBA00022448"/>
    </source>
</evidence>
<evidence type="ECO:0000256" key="4">
    <source>
        <dbReference type="ARBA" id="ARBA00022764"/>
    </source>
</evidence>
<evidence type="ECO:0000256" key="1">
    <source>
        <dbReference type="ARBA" id="ARBA00004418"/>
    </source>
</evidence>